<feature type="region of interest" description="Disordered" evidence="1">
    <location>
        <begin position="91"/>
        <end position="118"/>
    </location>
</feature>
<dbReference type="AlphaFoldDB" id="A0A833YWI9"/>
<feature type="region of interest" description="Disordered" evidence="1">
    <location>
        <begin position="131"/>
        <end position="152"/>
    </location>
</feature>
<sequence length="152" mass="15338">MWSGRTCGCCRVLAGVGGPAGLSAGRSLGWQSPLPHAVRSTEAGPASWQASAGPGQASSCRVPAPLASTGLAASLPAGWHLPSLVLPPHSPYGEGTGPLAASGRSHGDRGESWPGTWGRVPWAQSRVVGPPRPLGMGAGPGIRLSQVTARPW</sequence>
<dbReference type="EMBL" id="JABVXQ010000013">
    <property type="protein sequence ID" value="KAF6081794.1"/>
    <property type="molecule type" value="Genomic_DNA"/>
</dbReference>
<evidence type="ECO:0000313" key="3">
    <source>
        <dbReference type="Proteomes" id="UP000664940"/>
    </source>
</evidence>
<evidence type="ECO:0000256" key="1">
    <source>
        <dbReference type="SAM" id="MobiDB-lite"/>
    </source>
</evidence>
<proteinExistence type="predicted"/>
<evidence type="ECO:0000313" key="2">
    <source>
        <dbReference type="EMBL" id="KAF6081794.1"/>
    </source>
</evidence>
<feature type="region of interest" description="Disordered" evidence="1">
    <location>
        <begin position="37"/>
        <end position="60"/>
    </location>
</feature>
<protein>
    <submittedName>
        <fullName evidence="2">Uncharacterized protein</fullName>
    </submittedName>
</protein>
<reference evidence="2 3" key="1">
    <citation type="journal article" date="2020" name="Nature">
        <title>Six reference-quality genomes reveal evolution of bat adaptations.</title>
        <authorList>
            <person name="Jebb D."/>
            <person name="Huang Z."/>
            <person name="Pippel M."/>
            <person name="Hughes G.M."/>
            <person name="Lavrichenko K."/>
            <person name="Devanna P."/>
            <person name="Winkler S."/>
            <person name="Jermiin L.S."/>
            <person name="Skirmuntt E.C."/>
            <person name="Katzourakis A."/>
            <person name="Burkitt-Gray L."/>
            <person name="Ray D.A."/>
            <person name="Sullivan K.A.M."/>
            <person name="Roscito J.G."/>
            <person name="Kirilenko B.M."/>
            <person name="Davalos L.M."/>
            <person name="Corthals A.P."/>
            <person name="Power M.L."/>
            <person name="Jones G."/>
            <person name="Ransome R.D."/>
            <person name="Dechmann D.K.N."/>
            <person name="Locatelli A.G."/>
            <person name="Puechmaille S.J."/>
            <person name="Fedrigo O."/>
            <person name="Jarvis E.D."/>
            <person name="Hiller M."/>
            <person name="Vernes S.C."/>
            <person name="Myers E.W."/>
            <person name="Teeling E.C."/>
        </authorList>
    </citation>
    <scope>NUCLEOTIDE SEQUENCE [LARGE SCALE GENOMIC DNA]</scope>
    <source>
        <strain evidence="2">Bat1K_MPI-CBG_1</strain>
    </source>
</reference>
<organism evidence="2 3">
    <name type="scientific">Phyllostomus discolor</name>
    <name type="common">pale spear-nosed bat</name>
    <dbReference type="NCBI Taxonomy" id="89673"/>
    <lineage>
        <taxon>Eukaryota</taxon>
        <taxon>Metazoa</taxon>
        <taxon>Chordata</taxon>
        <taxon>Craniata</taxon>
        <taxon>Vertebrata</taxon>
        <taxon>Euteleostomi</taxon>
        <taxon>Mammalia</taxon>
        <taxon>Eutheria</taxon>
        <taxon>Laurasiatheria</taxon>
        <taxon>Chiroptera</taxon>
        <taxon>Yangochiroptera</taxon>
        <taxon>Phyllostomidae</taxon>
        <taxon>Phyllostominae</taxon>
        <taxon>Phyllostomus</taxon>
    </lineage>
</organism>
<name>A0A833YWI9_9CHIR</name>
<comment type="caution">
    <text evidence="2">The sequence shown here is derived from an EMBL/GenBank/DDBJ whole genome shotgun (WGS) entry which is preliminary data.</text>
</comment>
<accession>A0A833YWI9</accession>
<gene>
    <name evidence="2" type="ORF">HJG60_008813</name>
</gene>
<dbReference type="Proteomes" id="UP000664940">
    <property type="component" value="Unassembled WGS sequence"/>
</dbReference>